<dbReference type="Pfam" id="PF12831">
    <property type="entry name" value="FAD_oxidored"/>
    <property type="match status" value="1"/>
</dbReference>
<evidence type="ECO:0000256" key="3">
    <source>
        <dbReference type="ARBA" id="ARBA00023002"/>
    </source>
</evidence>
<keyword evidence="2" id="KW-0479">Metal-binding</keyword>
<dbReference type="PANTHER" id="PTHR43498:SF1">
    <property type="entry name" value="COB--COM HETERODISULFIDE REDUCTASE IRON-SULFUR SUBUNIT A"/>
    <property type="match status" value="1"/>
</dbReference>
<organism evidence="7 8">
    <name type="scientific">Paenibacillus flagellatus</name>
    <dbReference type="NCBI Taxonomy" id="2211139"/>
    <lineage>
        <taxon>Bacteria</taxon>
        <taxon>Bacillati</taxon>
        <taxon>Bacillota</taxon>
        <taxon>Bacilli</taxon>
        <taxon>Bacillales</taxon>
        <taxon>Paenibacillaceae</taxon>
        <taxon>Paenibacillus</taxon>
    </lineage>
</organism>
<dbReference type="InterPro" id="IPR036188">
    <property type="entry name" value="FAD/NAD-bd_sf"/>
</dbReference>
<reference evidence="7 8" key="1">
    <citation type="submission" date="2018-05" db="EMBL/GenBank/DDBJ databases">
        <title>Paenibacillus flagellatus sp. nov., isolated from selenium mineral soil.</title>
        <authorList>
            <person name="Dai X."/>
        </authorList>
    </citation>
    <scope>NUCLEOTIDE SEQUENCE [LARGE SCALE GENOMIC DNA]</scope>
    <source>
        <strain evidence="7 8">DXL2</strain>
    </source>
</reference>
<comment type="caution">
    <text evidence="7">The sequence shown here is derived from an EMBL/GenBank/DDBJ whole genome shotgun (WGS) entry which is preliminary data.</text>
</comment>
<dbReference type="SUPFAM" id="SSF51905">
    <property type="entry name" value="FAD/NAD(P)-binding domain"/>
    <property type="match status" value="1"/>
</dbReference>
<keyword evidence="8" id="KW-1185">Reference proteome</keyword>
<dbReference type="OrthoDB" id="9777740at2"/>
<dbReference type="GO" id="GO:0046872">
    <property type="term" value="F:metal ion binding"/>
    <property type="evidence" value="ECO:0007669"/>
    <property type="project" value="UniProtKB-KW"/>
</dbReference>
<dbReference type="RefSeq" id="WP_110842129.1">
    <property type="nucleotide sequence ID" value="NZ_QJVJ01000010.1"/>
</dbReference>
<feature type="region of interest" description="Disordered" evidence="6">
    <location>
        <begin position="33"/>
        <end position="74"/>
    </location>
</feature>
<evidence type="ECO:0000256" key="5">
    <source>
        <dbReference type="ARBA" id="ARBA00023014"/>
    </source>
</evidence>
<dbReference type="GO" id="GO:0016491">
    <property type="term" value="F:oxidoreductase activity"/>
    <property type="evidence" value="ECO:0007669"/>
    <property type="project" value="UniProtKB-KW"/>
</dbReference>
<dbReference type="Proteomes" id="UP000247476">
    <property type="component" value="Unassembled WGS sequence"/>
</dbReference>
<accession>A0A2V5JZ20</accession>
<dbReference type="EMBL" id="QJVJ01000010">
    <property type="protein sequence ID" value="PYI52058.1"/>
    <property type="molecule type" value="Genomic_DNA"/>
</dbReference>
<name>A0A2V5JZ20_9BACL</name>
<evidence type="ECO:0000256" key="1">
    <source>
        <dbReference type="ARBA" id="ARBA00022485"/>
    </source>
</evidence>
<evidence type="ECO:0000313" key="8">
    <source>
        <dbReference type="Proteomes" id="UP000247476"/>
    </source>
</evidence>
<dbReference type="PANTHER" id="PTHR43498">
    <property type="entry name" value="FERREDOXIN:COB-COM HETERODISULFIDE REDUCTASE SUBUNIT A"/>
    <property type="match status" value="1"/>
</dbReference>
<proteinExistence type="predicted"/>
<protein>
    <submittedName>
        <fullName evidence="7">FAD-dependent oxidoreductase</fullName>
    </submittedName>
</protein>
<keyword evidence="5" id="KW-0411">Iron-sulfur</keyword>
<sequence>MRFNRNTIIAGAAFAAILAVLVAVWALRGGGGETSPDGGASVAEQSAQPGGGPSKTPTAVDTKPSPPPEPKIETERVDVVVFGSEFEGMYLARAAADEGLKVKVLEPRDKLGGQVLEGEMLFLDETKDDQGRSLVQGRIKQLFDGFKSAKIRKKDEYVRYFDELRRDIPIETGISIADVKTLPPAGGSADSTVASVDYKIKDGVAKRIEASYWVENTDYAAFASRLNVTRLPGLEGFYGHPDKVEYMSAGMMMKFKNVDWKTFSTHFNGLTAEQRNKKYGGGYVNDSFAIGLTGMTNAYKPTNDRVFLRGLNAVNQRDGEVLINAFLIYTVDPADPKSVNEAMELGKKEMPLILDHFRKSIVGWEKAELNGFPDYLYIREYNHYETEYVLKPSDMLGANMFWDNVSIAGYPLDLQGTSVNKWGIEMGRPDKYGMPLRSFLLKKYDNVIMAGKNVGASAIAYGSARIQPNTGLAAETIGILLGQLKGKKKLKELTEADMPELYRYLESKYRIKLTGVKGNNKLAGWTPDELRKLDTGEIVYAQYASKRKAAK</sequence>
<dbReference type="Gene3D" id="3.50.50.60">
    <property type="entry name" value="FAD/NAD(P)-binding domain"/>
    <property type="match status" value="1"/>
</dbReference>
<dbReference type="AlphaFoldDB" id="A0A2V5JZ20"/>
<keyword evidence="3" id="KW-0560">Oxidoreductase</keyword>
<evidence type="ECO:0000256" key="2">
    <source>
        <dbReference type="ARBA" id="ARBA00022723"/>
    </source>
</evidence>
<keyword evidence="1" id="KW-0004">4Fe-4S</keyword>
<dbReference type="InterPro" id="IPR039650">
    <property type="entry name" value="HdrA-like"/>
</dbReference>
<gene>
    <name evidence="7" type="ORF">DLM86_21470</name>
</gene>
<dbReference type="GO" id="GO:0051539">
    <property type="term" value="F:4 iron, 4 sulfur cluster binding"/>
    <property type="evidence" value="ECO:0007669"/>
    <property type="project" value="UniProtKB-KW"/>
</dbReference>
<evidence type="ECO:0000313" key="7">
    <source>
        <dbReference type="EMBL" id="PYI52058.1"/>
    </source>
</evidence>
<keyword evidence="4" id="KW-0408">Iron</keyword>
<evidence type="ECO:0000256" key="4">
    <source>
        <dbReference type="ARBA" id="ARBA00023004"/>
    </source>
</evidence>
<evidence type="ECO:0000256" key="6">
    <source>
        <dbReference type="SAM" id="MobiDB-lite"/>
    </source>
</evidence>